<evidence type="ECO:0000256" key="4">
    <source>
        <dbReference type="ARBA" id="ARBA00022967"/>
    </source>
</evidence>
<organism evidence="8 9">
    <name type="scientific">Phascolarctobacterium faecium</name>
    <dbReference type="NCBI Taxonomy" id="33025"/>
    <lineage>
        <taxon>Bacteria</taxon>
        <taxon>Bacillati</taxon>
        <taxon>Bacillota</taxon>
        <taxon>Negativicutes</taxon>
        <taxon>Acidaminococcales</taxon>
        <taxon>Acidaminococcaceae</taxon>
        <taxon>Phascolarctobacterium</taxon>
    </lineage>
</organism>
<evidence type="ECO:0000256" key="7">
    <source>
        <dbReference type="SAM" id="Phobius"/>
    </source>
</evidence>
<comment type="subcellular location">
    <subcellularLocation>
        <location evidence="1">Cell membrane</location>
        <topology evidence="1">Multi-pass membrane protein</topology>
    </subcellularLocation>
</comment>
<keyword evidence="3 7" id="KW-0812">Transmembrane</keyword>
<feature type="non-terminal residue" evidence="8">
    <location>
        <position position="105"/>
    </location>
</feature>
<reference evidence="8 9" key="1">
    <citation type="journal article" date="2019" name="Nat. Med.">
        <title>A library of human gut bacterial isolates paired with longitudinal multiomics data enables mechanistic microbiome research.</title>
        <authorList>
            <person name="Poyet M."/>
            <person name="Groussin M."/>
            <person name="Gibbons S.M."/>
            <person name="Avila-Pacheco J."/>
            <person name="Jiang X."/>
            <person name="Kearney S.M."/>
            <person name="Perrotta A.R."/>
            <person name="Berdy B."/>
            <person name="Zhao S."/>
            <person name="Lieberman T.D."/>
            <person name="Swanson P.K."/>
            <person name="Smith M."/>
            <person name="Roesemann S."/>
            <person name="Alexander J.E."/>
            <person name="Rich S.A."/>
            <person name="Livny J."/>
            <person name="Vlamakis H."/>
            <person name="Clish C."/>
            <person name="Bullock K."/>
            <person name="Deik A."/>
            <person name="Scott J."/>
            <person name="Pierce K.A."/>
            <person name="Xavier R.J."/>
            <person name="Alm E.J."/>
        </authorList>
    </citation>
    <scope>NUCLEOTIDE SEQUENCE [LARGE SCALE GENOMIC DNA]</scope>
    <source>
        <strain evidence="8 9">BIOML-A3</strain>
    </source>
</reference>
<evidence type="ECO:0000313" key="8">
    <source>
        <dbReference type="EMBL" id="MTU05073.1"/>
    </source>
</evidence>
<dbReference type="EMBL" id="WNBW01000025">
    <property type="protein sequence ID" value="MTU05073.1"/>
    <property type="molecule type" value="Genomic_DNA"/>
</dbReference>
<evidence type="ECO:0000256" key="2">
    <source>
        <dbReference type="ARBA" id="ARBA00022475"/>
    </source>
</evidence>
<accession>A0ABW9S681</accession>
<proteinExistence type="predicted"/>
<dbReference type="PANTHER" id="PTHR35806">
    <property type="entry name" value="OXALOACETATE DECARBOXYLASE BETA CHAIN 2"/>
    <property type="match status" value="1"/>
</dbReference>
<evidence type="ECO:0000256" key="1">
    <source>
        <dbReference type="ARBA" id="ARBA00004651"/>
    </source>
</evidence>
<keyword evidence="5 7" id="KW-1133">Transmembrane helix</keyword>
<sequence length="105" mass="11240">MEAFVVALQSVWNDSGFSAFTMGHAIMMLVGIILLYLAIGKGFEPLLLSPIAFGCLLANVPKTGFEDQPGVMQVILYGINHEIFPPLIFLGVGAMTDFGPLIANP</sequence>
<gene>
    <name evidence="8" type="ORF">GMD18_11840</name>
</gene>
<evidence type="ECO:0000256" key="3">
    <source>
        <dbReference type="ARBA" id="ARBA00022692"/>
    </source>
</evidence>
<dbReference type="PANTHER" id="PTHR35806:SF1">
    <property type="entry name" value="OXALOACETATE DECARBOXYLASE BETA CHAIN 2"/>
    <property type="match status" value="1"/>
</dbReference>
<dbReference type="InterPro" id="IPR005661">
    <property type="entry name" value="OadB_MmdB"/>
</dbReference>
<dbReference type="Proteomes" id="UP000443070">
    <property type="component" value="Unassembled WGS sequence"/>
</dbReference>
<protein>
    <submittedName>
        <fullName evidence="8">Glutaconyl-CoA decarboxylase subunit beta</fullName>
    </submittedName>
</protein>
<dbReference type="RefSeq" id="WP_173020317.1">
    <property type="nucleotide sequence ID" value="NZ_JBBNJC010000022.1"/>
</dbReference>
<keyword evidence="9" id="KW-1185">Reference proteome</keyword>
<evidence type="ECO:0000256" key="6">
    <source>
        <dbReference type="ARBA" id="ARBA00023136"/>
    </source>
</evidence>
<comment type="caution">
    <text evidence="8">The sequence shown here is derived from an EMBL/GenBank/DDBJ whole genome shotgun (WGS) entry which is preliminary data.</text>
</comment>
<keyword evidence="4" id="KW-1278">Translocase</keyword>
<name>A0ABW9S681_9FIRM</name>
<dbReference type="Pfam" id="PF03977">
    <property type="entry name" value="OAD_beta"/>
    <property type="match status" value="1"/>
</dbReference>
<keyword evidence="2" id="KW-1003">Cell membrane</keyword>
<feature type="transmembrane region" description="Helical" evidence="7">
    <location>
        <begin position="20"/>
        <end position="39"/>
    </location>
</feature>
<keyword evidence="6 7" id="KW-0472">Membrane</keyword>
<evidence type="ECO:0000313" key="9">
    <source>
        <dbReference type="Proteomes" id="UP000443070"/>
    </source>
</evidence>
<evidence type="ECO:0000256" key="5">
    <source>
        <dbReference type="ARBA" id="ARBA00022989"/>
    </source>
</evidence>